<dbReference type="Gene3D" id="3.40.50.300">
    <property type="entry name" value="P-loop containing nucleotide triphosphate hydrolases"/>
    <property type="match status" value="2"/>
</dbReference>
<dbReference type="AlphaFoldDB" id="A0A955I1R9"/>
<reference evidence="5" key="1">
    <citation type="submission" date="2020-04" db="EMBL/GenBank/DDBJ databases">
        <authorList>
            <person name="Zhang T."/>
        </authorList>
    </citation>
    <scope>NUCLEOTIDE SEQUENCE</scope>
    <source>
        <strain evidence="5">HKST-UBA17</strain>
    </source>
</reference>
<organism evidence="5 6">
    <name type="scientific">Candidatus Dojkabacteria bacterium</name>
    <dbReference type="NCBI Taxonomy" id="2099670"/>
    <lineage>
        <taxon>Bacteria</taxon>
        <taxon>Candidatus Dojkabacteria</taxon>
    </lineage>
</organism>
<dbReference type="InterPro" id="IPR051309">
    <property type="entry name" value="ABCF_ATPase"/>
</dbReference>
<dbReference type="PROSITE" id="PS50893">
    <property type="entry name" value="ABC_TRANSPORTER_2"/>
    <property type="match status" value="2"/>
</dbReference>
<evidence type="ECO:0000256" key="1">
    <source>
        <dbReference type="ARBA" id="ARBA00022741"/>
    </source>
</evidence>
<gene>
    <name evidence="5" type="ORF">KC685_00670</name>
</gene>
<dbReference type="Proteomes" id="UP000741282">
    <property type="component" value="Unassembled WGS sequence"/>
</dbReference>
<evidence type="ECO:0000259" key="4">
    <source>
        <dbReference type="PROSITE" id="PS50893"/>
    </source>
</evidence>
<keyword evidence="2 5" id="KW-0067">ATP-binding</keyword>
<dbReference type="PROSITE" id="PS00211">
    <property type="entry name" value="ABC_TRANSPORTER_1"/>
    <property type="match status" value="1"/>
</dbReference>
<protein>
    <submittedName>
        <fullName evidence="5">ABC-F family ATP-binding cassette domain-containing protein</fullName>
    </submittedName>
</protein>
<dbReference type="PANTHER" id="PTHR42855:SF2">
    <property type="entry name" value="DRUG RESISTANCE ABC TRANSPORTER,ATP-BINDING PROTEIN"/>
    <property type="match status" value="1"/>
</dbReference>
<dbReference type="Pfam" id="PF00005">
    <property type="entry name" value="ABC_tran"/>
    <property type="match status" value="2"/>
</dbReference>
<dbReference type="GO" id="GO:0016887">
    <property type="term" value="F:ATP hydrolysis activity"/>
    <property type="evidence" value="ECO:0007669"/>
    <property type="project" value="InterPro"/>
</dbReference>
<feature type="domain" description="ABC transporter" evidence="4">
    <location>
        <begin position="294"/>
        <end position="490"/>
    </location>
</feature>
<name>A0A955I1R9_9BACT</name>
<evidence type="ECO:0000313" key="5">
    <source>
        <dbReference type="EMBL" id="MCA9376416.1"/>
    </source>
</evidence>
<feature type="coiled-coil region" evidence="3">
    <location>
        <begin position="217"/>
        <end position="244"/>
    </location>
</feature>
<sequence>MLRVNGLAKSYNLDLFRDVSFMLGDRDKVGLVGLNGCGKTTLMRILAGLEVADAGVIEIPTPVCYLPQEFSLPEEQLIGEFLERLVDDPINDIYKVKRILGQLGFGDHDDYMYISALSEGQKMKLYMTGLLAQHSDAMQLGQYPLLLLDEPTNHLDIDGIMWFEQFVDRYQGNAIIISHDRSFLNSSVQKIFEIDEGQLNEFVGNYDAYILGKEKWVEMREKQLIHQEKRREKLERLLMNARRIQSGHKRGRAVKAAKKRMEREVLRNEISKYSKVQLKGLNITGKVHSSKKMLDIQGLSFAYETGSEILRQIDLKVLGGEKIWLFGANGTGKTTLIKLLIGSLSSYKGSIEWGENVRWEYFSQDQSHLPMDRSVQEYFLDQTSVSYDRSFGVLEKFLFPKELRTYKLGDLSPGQRARLSFAIFAQNDFEFLILDEPTNHLDIGTKEVIEDALSEFKGNILLISHDRYFVDNVNVDRMITLEDGVLQEEIG</sequence>
<proteinExistence type="predicted"/>
<dbReference type="InterPro" id="IPR003439">
    <property type="entry name" value="ABC_transporter-like_ATP-bd"/>
</dbReference>
<dbReference type="CDD" id="cd03221">
    <property type="entry name" value="ABCF_EF-3"/>
    <property type="match status" value="2"/>
</dbReference>
<reference evidence="5" key="2">
    <citation type="journal article" date="2021" name="Microbiome">
        <title>Successional dynamics and alternative stable states in a saline activated sludge microbial community over 9 years.</title>
        <authorList>
            <person name="Wang Y."/>
            <person name="Ye J."/>
            <person name="Ju F."/>
            <person name="Liu L."/>
            <person name="Boyd J.A."/>
            <person name="Deng Y."/>
            <person name="Parks D.H."/>
            <person name="Jiang X."/>
            <person name="Yin X."/>
            <person name="Woodcroft B.J."/>
            <person name="Tyson G.W."/>
            <person name="Hugenholtz P."/>
            <person name="Polz M.F."/>
            <person name="Zhang T."/>
        </authorList>
    </citation>
    <scope>NUCLEOTIDE SEQUENCE</scope>
    <source>
        <strain evidence="5">HKST-UBA17</strain>
    </source>
</reference>
<dbReference type="Pfam" id="PF12848">
    <property type="entry name" value="ABC_tran_Xtn"/>
    <property type="match status" value="1"/>
</dbReference>
<evidence type="ECO:0000313" key="6">
    <source>
        <dbReference type="Proteomes" id="UP000741282"/>
    </source>
</evidence>
<feature type="domain" description="ABC transporter" evidence="4">
    <location>
        <begin position="2"/>
        <end position="221"/>
    </location>
</feature>
<dbReference type="SMART" id="SM00382">
    <property type="entry name" value="AAA"/>
    <property type="match status" value="2"/>
</dbReference>
<keyword evidence="1" id="KW-0547">Nucleotide-binding</keyword>
<dbReference type="InterPro" id="IPR017871">
    <property type="entry name" value="ABC_transporter-like_CS"/>
</dbReference>
<comment type="caution">
    <text evidence="5">The sequence shown here is derived from an EMBL/GenBank/DDBJ whole genome shotgun (WGS) entry which is preliminary data.</text>
</comment>
<evidence type="ECO:0000256" key="3">
    <source>
        <dbReference type="SAM" id="Coils"/>
    </source>
</evidence>
<dbReference type="InterPro" id="IPR027417">
    <property type="entry name" value="P-loop_NTPase"/>
</dbReference>
<keyword evidence="3" id="KW-0175">Coiled coil</keyword>
<accession>A0A955I1R9</accession>
<dbReference type="InterPro" id="IPR003593">
    <property type="entry name" value="AAA+_ATPase"/>
</dbReference>
<dbReference type="GO" id="GO:0005524">
    <property type="term" value="F:ATP binding"/>
    <property type="evidence" value="ECO:0007669"/>
    <property type="project" value="UniProtKB-KW"/>
</dbReference>
<dbReference type="InterPro" id="IPR032781">
    <property type="entry name" value="ABC_tran_Xtn"/>
</dbReference>
<dbReference type="SUPFAM" id="SSF52540">
    <property type="entry name" value="P-loop containing nucleoside triphosphate hydrolases"/>
    <property type="match status" value="2"/>
</dbReference>
<dbReference type="EMBL" id="JAGQLN010000002">
    <property type="protein sequence ID" value="MCA9376416.1"/>
    <property type="molecule type" value="Genomic_DNA"/>
</dbReference>
<dbReference type="PANTHER" id="PTHR42855">
    <property type="entry name" value="ABC TRANSPORTER ATP-BINDING SUBUNIT"/>
    <property type="match status" value="1"/>
</dbReference>
<evidence type="ECO:0000256" key="2">
    <source>
        <dbReference type="ARBA" id="ARBA00022840"/>
    </source>
</evidence>